<reference evidence="3 4" key="1">
    <citation type="journal article" date="2011" name="Proc. Natl. Acad. Sci. U.S.A.">
        <title>Evolutionary erosion of yeast sex chromosomes by mating-type switching accidents.</title>
        <authorList>
            <person name="Gordon J.L."/>
            <person name="Armisen D."/>
            <person name="Proux-Wera E."/>
            <person name="Oheigeartaigh S.S."/>
            <person name="Byrne K.P."/>
            <person name="Wolfe K.H."/>
        </authorList>
    </citation>
    <scope>NUCLEOTIDE SEQUENCE [LARGE SCALE GENOMIC DNA]</scope>
    <source>
        <strain evidence="4">ATCC 10662 / CBS 1146 / NBRC 0425 / NCYC 2629 / NRRL Y-866</strain>
    </source>
</reference>
<dbReference type="EMBL" id="HE616747">
    <property type="protein sequence ID" value="CCE92939.1"/>
    <property type="molecule type" value="Genomic_DNA"/>
</dbReference>
<dbReference type="Pfam" id="PF00615">
    <property type="entry name" value="RGS"/>
    <property type="match status" value="1"/>
</dbReference>
<dbReference type="HOGENOM" id="CLU_1031362_0_0_1"/>
<name>G8ZWE5_TORDE</name>
<dbReference type="InParanoid" id="G8ZWE5"/>
<dbReference type="InterPro" id="IPR036305">
    <property type="entry name" value="RGS_sf"/>
</dbReference>
<dbReference type="PANTHER" id="PTHR10845:SF192">
    <property type="entry name" value="DOUBLE HIT, ISOFORM B"/>
    <property type="match status" value="1"/>
</dbReference>
<dbReference type="RefSeq" id="XP_003682150.1">
    <property type="nucleotide sequence ID" value="XM_003682102.1"/>
</dbReference>
<organism evidence="3 4">
    <name type="scientific">Torulaspora delbrueckii</name>
    <name type="common">Yeast</name>
    <name type="synonym">Candida colliculosa</name>
    <dbReference type="NCBI Taxonomy" id="4950"/>
    <lineage>
        <taxon>Eukaryota</taxon>
        <taxon>Fungi</taxon>
        <taxon>Dikarya</taxon>
        <taxon>Ascomycota</taxon>
        <taxon>Saccharomycotina</taxon>
        <taxon>Saccharomycetes</taxon>
        <taxon>Saccharomycetales</taxon>
        <taxon>Saccharomycetaceae</taxon>
        <taxon>Torulaspora</taxon>
    </lineage>
</organism>
<dbReference type="GeneID" id="11501320"/>
<dbReference type="CDD" id="cd07440">
    <property type="entry name" value="RGS"/>
    <property type="match status" value="1"/>
</dbReference>
<dbReference type="STRING" id="1076872.G8ZWE5"/>
<accession>G8ZWE5</accession>
<dbReference type="Gene3D" id="1.10.167.10">
    <property type="entry name" value="Regulator of G-protein Signalling 4, domain 2"/>
    <property type="match status" value="1"/>
</dbReference>
<feature type="domain" description="RGS" evidence="2">
    <location>
        <begin position="41"/>
        <end position="132"/>
    </location>
</feature>
<dbReference type="KEGG" id="tdl:TDEL_0F01280"/>
<evidence type="ECO:0000259" key="2">
    <source>
        <dbReference type="PROSITE" id="PS50132"/>
    </source>
</evidence>
<dbReference type="Proteomes" id="UP000005627">
    <property type="component" value="Chromosome 6"/>
</dbReference>
<keyword evidence="4" id="KW-1185">Reference proteome</keyword>
<dbReference type="InterPro" id="IPR016137">
    <property type="entry name" value="RGS"/>
</dbReference>
<dbReference type="eggNOG" id="KOG3589">
    <property type="taxonomic scope" value="Eukaryota"/>
</dbReference>
<dbReference type="PROSITE" id="PS50132">
    <property type="entry name" value="RGS"/>
    <property type="match status" value="1"/>
</dbReference>
<dbReference type="OrthoDB" id="10266999at2759"/>
<proteinExistence type="predicted"/>
<dbReference type="PANTHER" id="PTHR10845">
    <property type="entry name" value="REGULATOR OF G PROTEIN SIGNALING"/>
    <property type="match status" value="1"/>
</dbReference>
<dbReference type="SUPFAM" id="SSF48097">
    <property type="entry name" value="Regulator of G-protein signaling, RGS"/>
    <property type="match status" value="1"/>
</dbReference>
<dbReference type="SMART" id="SM00315">
    <property type="entry name" value="RGS"/>
    <property type="match status" value="1"/>
</dbReference>
<dbReference type="AlphaFoldDB" id="G8ZWE5"/>
<dbReference type="InterPro" id="IPR044926">
    <property type="entry name" value="RGS_subdomain_2"/>
</dbReference>
<feature type="region of interest" description="Disordered" evidence="1">
    <location>
        <begin position="141"/>
        <end position="263"/>
    </location>
</feature>
<gene>
    <name evidence="3" type="primary">TDEL0F01280</name>
    <name evidence="3" type="ORF">TDEL_0F01280</name>
</gene>
<evidence type="ECO:0000313" key="4">
    <source>
        <dbReference type="Proteomes" id="UP000005627"/>
    </source>
</evidence>
<sequence length="271" mass="30655">MTYPHAPSLEELLSQMDVEEEMTQRASSSPPSISPFNIKNFEAFLVKSHCDENYEFWKACNYYLNHSDIPTFDFVQWNTNIYQNFIQVNAPMECNLPQDIKKAYQEWYDHGVIPSRDVVLEARQHALNLMTDAYRQFVRYTNHATPPPPSPSVSTQGPTTCYFPQQRDLKRRKNSRECRTSDFKIQRSVTDSSGSQSGSRVSVVMDSGSSSKSELSESVGGGASTRRLINKGKALVTKLKQKTKRPNSKSSSSSNNGLPTKNCILSTYQNL</sequence>
<evidence type="ECO:0000313" key="3">
    <source>
        <dbReference type="EMBL" id="CCE92939.1"/>
    </source>
</evidence>
<feature type="compositionally biased region" description="Basic and acidic residues" evidence="1">
    <location>
        <begin position="175"/>
        <end position="185"/>
    </location>
</feature>
<evidence type="ECO:0000256" key="1">
    <source>
        <dbReference type="SAM" id="MobiDB-lite"/>
    </source>
</evidence>
<protein>
    <recommendedName>
        <fullName evidence="2">RGS domain-containing protein</fullName>
    </recommendedName>
</protein>
<feature type="compositionally biased region" description="Low complexity" evidence="1">
    <location>
        <begin position="186"/>
        <end position="218"/>
    </location>
</feature>